<dbReference type="SUPFAM" id="SSF48452">
    <property type="entry name" value="TPR-like"/>
    <property type="match status" value="1"/>
</dbReference>
<proteinExistence type="predicted"/>
<name>A0A1I5RTA9_9BACI</name>
<dbReference type="OrthoDB" id="2676051at2"/>
<evidence type="ECO:0000313" key="1">
    <source>
        <dbReference type="EMBL" id="SFP61501.1"/>
    </source>
</evidence>
<reference evidence="2" key="1">
    <citation type="submission" date="2016-10" db="EMBL/GenBank/DDBJ databases">
        <authorList>
            <person name="Varghese N."/>
            <person name="Submissions S."/>
        </authorList>
    </citation>
    <scope>NUCLEOTIDE SEQUENCE [LARGE SCALE GENOMIC DNA]</scope>
    <source>
        <strain evidence="2">S7</strain>
    </source>
</reference>
<evidence type="ECO:0000313" key="2">
    <source>
        <dbReference type="Proteomes" id="UP000198892"/>
    </source>
</evidence>
<dbReference type="Gene3D" id="1.25.40.10">
    <property type="entry name" value="Tetratricopeptide repeat domain"/>
    <property type="match status" value="1"/>
</dbReference>
<accession>A0A1I5RTA9</accession>
<dbReference type="InterPro" id="IPR011990">
    <property type="entry name" value="TPR-like_helical_dom_sf"/>
</dbReference>
<dbReference type="EMBL" id="FOXD01000007">
    <property type="protein sequence ID" value="SFP61501.1"/>
    <property type="molecule type" value="Genomic_DNA"/>
</dbReference>
<organism evidence="1 2">
    <name type="scientific">Salibacterium halotolerans</name>
    <dbReference type="NCBI Taxonomy" id="1884432"/>
    <lineage>
        <taxon>Bacteria</taxon>
        <taxon>Bacillati</taxon>
        <taxon>Bacillota</taxon>
        <taxon>Bacilli</taxon>
        <taxon>Bacillales</taxon>
        <taxon>Bacillaceae</taxon>
    </lineage>
</organism>
<gene>
    <name evidence="1" type="ORF">SAMN05518683_107155</name>
</gene>
<dbReference type="STRING" id="1884432.SAMN05518683_107155"/>
<keyword evidence="2" id="KW-1185">Reference proteome</keyword>
<protein>
    <recommendedName>
        <fullName evidence="3">Tetratricopeptide repeat-containing protein</fullName>
    </recommendedName>
</protein>
<evidence type="ECO:0008006" key="3">
    <source>
        <dbReference type="Google" id="ProtNLM"/>
    </source>
</evidence>
<dbReference type="AlphaFoldDB" id="A0A1I5RTA9"/>
<dbReference type="RefSeq" id="WP_093336626.1">
    <property type="nucleotide sequence ID" value="NZ_FOXD01000007.1"/>
</dbReference>
<sequence length="465" mass="55262">MNQTECVITDGKKQTTVRPAASIVFLQGKMIEAWDKTGQVYYMIFFKNEYLTTMKADQVRRRSFLEKALKHGAVYKAPHPFIGEVLSDRTSFPKRGLSQLRGKFQSQHTYQETARMLTFFDAFVSKKDLFQDIQSFYYQHRRTGQLFLGYRIIRVLMDFTPKHSWVKQLANDMEFSTFKDMYQRMVPELWEKDPIYMEKACYYERRYPERAAELLSFFKEEKRWVDAFSLMMDQMQREGGGAYYEELLQWLNLYYDNESRQLILEDLHTKMPSIERLPQDLLSIYLSRHDLENTLRLLQQHSMTLGEKQEAALEDMLETMDLKTAGVRLDDLPLYIASMYDNQPRKAEKILHLCVNELLADRPLQDVITWLTPIREKSHASPTIQQLEKMKAYHDDPEKQRELGEMLYDFNQLDQAVDCFSWEMEMNTTDPEPVRWLSKIYLDLGRDAESKAYQDLYRKMQKANA</sequence>
<dbReference type="Proteomes" id="UP000198892">
    <property type="component" value="Unassembled WGS sequence"/>
</dbReference>